<name>A0A3R9QET6_9BACI</name>
<dbReference type="InterPro" id="IPR048681">
    <property type="entry name" value="I-TevI_DNA-bd"/>
</dbReference>
<comment type="caution">
    <text evidence="2">The sequence shown here is derived from an EMBL/GenBank/DDBJ whole genome shotgun (WGS) entry which is preliminary data.</text>
</comment>
<accession>A0A3R9QET6</accession>
<proteinExistence type="predicted"/>
<protein>
    <recommendedName>
        <fullName evidence="1">Intron-encoded endonuclease 1 DNA-binding domain-containing protein</fullName>
    </recommendedName>
</protein>
<feature type="non-terminal residue" evidence="2">
    <location>
        <position position="1"/>
    </location>
</feature>
<dbReference type="Pfam" id="PF20987">
    <property type="entry name" value="I-TevI_DNA-bd"/>
    <property type="match status" value="1"/>
</dbReference>
<dbReference type="EMBL" id="RBVX01000160">
    <property type="protein sequence ID" value="RSL28780.1"/>
    <property type="molecule type" value="Genomic_DNA"/>
</dbReference>
<sequence>NEYTLQRIKETNSKPVSIDGRIYPSISYASRELGVNTTTVSYRINSGSNRFKDWVYVDKEMPNDYRKRAD</sequence>
<evidence type="ECO:0000313" key="3">
    <source>
        <dbReference type="Proteomes" id="UP000275076"/>
    </source>
</evidence>
<evidence type="ECO:0000259" key="1">
    <source>
        <dbReference type="Pfam" id="PF20987"/>
    </source>
</evidence>
<dbReference type="AlphaFoldDB" id="A0A3R9QET6"/>
<feature type="domain" description="Intron-encoded endonuclease 1 DNA-binding" evidence="1">
    <location>
        <begin position="9"/>
        <end position="56"/>
    </location>
</feature>
<gene>
    <name evidence="2" type="ORF">D7Z54_34665</name>
</gene>
<dbReference type="Proteomes" id="UP000275076">
    <property type="component" value="Unassembled WGS sequence"/>
</dbReference>
<dbReference type="RefSeq" id="WP_221761413.1">
    <property type="nucleotide sequence ID" value="NZ_RBVX01000160.1"/>
</dbReference>
<evidence type="ECO:0000313" key="2">
    <source>
        <dbReference type="EMBL" id="RSL28780.1"/>
    </source>
</evidence>
<organism evidence="2 3">
    <name type="scientific">Salibacterium salarium</name>
    <dbReference type="NCBI Taxonomy" id="284579"/>
    <lineage>
        <taxon>Bacteria</taxon>
        <taxon>Bacillati</taxon>
        <taxon>Bacillota</taxon>
        <taxon>Bacilli</taxon>
        <taxon>Bacillales</taxon>
        <taxon>Bacillaceae</taxon>
    </lineage>
</organism>
<dbReference type="SUPFAM" id="SSF64496">
    <property type="entry name" value="DNA-binding domain of intron-encoded endonucleases"/>
    <property type="match status" value="1"/>
</dbReference>
<reference evidence="2 3" key="1">
    <citation type="submission" date="2018-10" db="EMBL/GenBank/DDBJ databases">
        <title>Draft genome sequence of Bacillus salarius IM0101, isolated from a hypersaline soil in Inner Mongolia, China.</title>
        <authorList>
            <person name="Yamprayoonswat W."/>
            <person name="Boonvisut S."/>
            <person name="Jumpathong W."/>
            <person name="Sittihan S."/>
            <person name="Ruangsuj P."/>
            <person name="Wanthongcharoen S."/>
            <person name="Thongpramul N."/>
            <person name="Pimmason S."/>
            <person name="Yu B."/>
            <person name="Yasawong M."/>
        </authorList>
    </citation>
    <scope>NUCLEOTIDE SEQUENCE [LARGE SCALE GENOMIC DNA]</scope>
    <source>
        <strain evidence="2 3">IM0101</strain>
    </source>
</reference>
<keyword evidence="3" id="KW-1185">Reference proteome</keyword>